<keyword evidence="2" id="KW-1185">Reference proteome</keyword>
<dbReference type="AlphaFoldDB" id="A0A930VIC3"/>
<protein>
    <submittedName>
        <fullName evidence="1">Uncharacterized protein</fullName>
    </submittedName>
</protein>
<organism evidence="1 2">
    <name type="scientific">Nocardioides islandensis</name>
    <dbReference type="NCBI Taxonomy" id="433663"/>
    <lineage>
        <taxon>Bacteria</taxon>
        <taxon>Bacillati</taxon>
        <taxon>Actinomycetota</taxon>
        <taxon>Actinomycetes</taxon>
        <taxon>Propionibacteriales</taxon>
        <taxon>Nocardioidaceae</taxon>
        <taxon>Nocardioides</taxon>
    </lineage>
</organism>
<comment type="caution">
    <text evidence="1">The sequence shown here is derived from an EMBL/GenBank/DDBJ whole genome shotgun (WGS) entry which is preliminary data.</text>
</comment>
<proteinExistence type="predicted"/>
<sequence>MTREPAPAKGVVRVLLADLPDLQADVLAALVGQEPDMVVVGRVVRKDGHRRFTTSLRKLAPDVVVLPRADGPVAADVMAGLAVSPEVGVITLDERSGMIARVTFLPDGDSWPAGVIDTIRTAAPP</sequence>
<dbReference type="RefSeq" id="WP_194708301.1">
    <property type="nucleotide sequence ID" value="NZ_JADKPN010000013.1"/>
</dbReference>
<dbReference type="EMBL" id="JADKPN010000013">
    <property type="protein sequence ID" value="MBF4765111.1"/>
    <property type="molecule type" value="Genomic_DNA"/>
</dbReference>
<dbReference type="Proteomes" id="UP000640489">
    <property type="component" value="Unassembled WGS sequence"/>
</dbReference>
<reference evidence="1" key="1">
    <citation type="submission" date="2020-11" db="EMBL/GenBank/DDBJ databases">
        <title>Nocardioides sp. nov., isolated from Soil of Cynanchum wilfordii Hemsley rhizosphere.</title>
        <authorList>
            <person name="Lee J.-S."/>
            <person name="Suh M.K."/>
            <person name="Kim J.-S."/>
        </authorList>
    </citation>
    <scope>NUCLEOTIDE SEQUENCE</scope>
    <source>
        <strain evidence="1">KCTC 19275</strain>
    </source>
</reference>
<name>A0A930VIC3_9ACTN</name>
<evidence type="ECO:0000313" key="1">
    <source>
        <dbReference type="EMBL" id="MBF4765111.1"/>
    </source>
</evidence>
<accession>A0A930VIC3</accession>
<evidence type="ECO:0000313" key="2">
    <source>
        <dbReference type="Proteomes" id="UP000640489"/>
    </source>
</evidence>
<gene>
    <name evidence="1" type="ORF">ISU07_18425</name>
</gene>